<keyword evidence="2" id="KW-0732">Signal</keyword>
<protein>
    <recommendedName>
        <fullName evidence="3">Beta-lactamase class A catalytic domain-containing protein</fullName>
    </recommendedName>
</protein>
<dbReference type="SUPFAM" id="SSF56601">
    <property type="entry name" value="beta-lactamase/transpeptidase-like"/>
    <property type="match status" value="1"/>
</dbReference>
<dbReference type="InterPro" id="IPR045155">
    <property type="entry name" value="Beta-lactam_cat"/>
</dbReference>
<proteinExistence type="predicted"/>
<dbReference type="InterPro" id="IPR000871">
    <property type="entry name" value="Beta-lactam_class-A"/>
</dbReference>
<reference evidence="4 5" key="1">
    <citation type="submission" date="2018-10" db="EMBL/GenBank/DDBJ databases">
        <title>Sequencing the genomes of 1000 actinobacteria strains.</title>
        <authorList>
            <person name="Klenk H.-P."/>
        </authorList>
    </citation>
    <scope>NUCLEOTIDE SEQUENCE [LARGE SCALE GENOMIC DNA]</scope>
    <source>
        <strain evidence="4 5">DSM 43911</strain>
    </source>
</reference>
<feature type="region of interest" description="Disordered" evidence="1">
    <location>
        <begin position="39"/>
        <end position="60"/>
    </location>
</feature>
<dbReference type="PANTHER" id="PTHR35333:SF3">
    <property type="entry name" value="BETA-LACTAMASE-TYPE TRANSPEPTIDASE FOLD CONTAINING PROTEIN"/>
    <property type="match status" value="1"/>
</dbReference>
<dbReference type="Pfam" id="PF13354">
    <property type="entry name" value="Beta-lactamase2"/>
    <property type="match status" value="1"/>
</dbReference>
<name>A0A495X7Q4_9PSEU</name>
<feature type="signal peptide" evidence="2">
    <location>
        <begin position="1"/>
        <end position="25"/>
    </location>
</feature>
<dbReference type="Gene3D" id="3.40.710.10">
    <property type="entry name" value="DD-peptidase/beta-lactamase superfamily"/>
    <property type="match status" value="1"/>
</dbReference>
<dbReference type="GO" id="GO:0046677">
    <property type="term" value="P:response to antibiotic"/>
    <property type="evidence" value="ECO:0007669"/>
    <property type="project" value="InterPro"/>
</dbReference>
<gene>
    <name evidence="4" type="ORF">DFJ66_3218</name>
</gene>
<dbReference type="PANTHER" id="PTHR35333">
    <property type="entry name" value="BETA-LACTAMASE"/>
    <property type="match status" value="1"/>
</dbReference>
<keyword evidence="5" id="KW-1185">Reference proteome</keyword>
<organism evidence="4 5">
    <name type="scientific">Saccharothrix variisporea</name>
    <dbReference type="NCBI Taxonomy" id="543527"/>
    <lineage>
        <taxon>Bacteria</taxon>
        <taxon>Bacillati</taxon>
        <taxon>Actinomycetota</taxon>
        <taxon>Actinomycetes</taxon>
        <taxon>Pseudonocardiales</taxon>
        <taxon>Pseudonocardiaceae</taxon>
        <taxon>Saccharothrix</taxon>
    </lineage>
</organism>
<dbReference type="AlphaFoldDB" id="A0A495X7Q4"/>
<comment type="caution">
    <text evidence="4">The sequence shown here is derived from an EMBL/GenBank/DDBJ whole genome shotgun (WGS) entry which is preliminary data.</text>
</comment>
<evidence type="ECO:0000259" key="3">
    <source>
        <dbReference type="Pfam" id="PF13354"/>
    </source>
</evidence>
<feature type="chain" id="PRO_5038425325" description="Beta-lactamase class A catalytic domain-containing protein" evidence="2">
    <location>
        <begin position="26"/>
        <end position="293"/>
    </location>
</feature>
<sequence>MTRILGVVRTLWRSALLAGVSLVCAVACGSSDPVQVAMGPAPAAPPAQEAPHPVKPRTAEAPDLDGAVEHAVADVGTLDLGLSVLDLETGARSGSRADVPFRTASLSKLIIAVDVLSRGDVDDEDRDRLRRALSLSDDEAMNALWDVHDGMGAVDRVSELVGLTTTHAPEDSSQWGDVVTSAEDLVRLYHYVLTALPESERDFIVSALTAAPRTAADGFDQDFGLLAPGLGAYAKQGWMWYQPADLYLHSAGVVAGRYVVVLLTVHSGVDEETAREQVTAVAKSLVSGLVPNS</sequence>
<feature type="compositionally biased region" description="Low complexity" evidence="1">
    <location>
        <begin position="39"/>
        <end position="51"/>
    </location>
</feature>
<dbReference type="GO" id="GO:0030655">
    <property type="term" value="P:beta-lactam antibiotic catabolic process"/>
    <property type="evidence" value="ECO:0007669"/>
    <property type="project" value="InterPro"/>
</dbReference>
<evidence type="ECO:0000256" key="1">
    <source>
        <dbReference type="SAM" id="MobiDB-lite"/>
    </source>
</evidence>
<dbReference type="Proteomes" id="UP000272729">
    <property type="component" value="Unassembled WGS sequence"/>
</dbReference>
<feature type="domain" description="Beta-lactamase class A catalytic" evidence="3">
    <location>
        <begin position="127"/>
        <end position="264"/>
    </location>
</feature>
<accession>A0A495X7Q4</accession>
<dbReference type="GO" id="GO:0008800">
    <property type="term" value="F:beta-lactamase activity"/>
    <property type="evidence" value="ECO:0007669"/>
    <property type="project" value="InterPro"/>
</dbReference>
<dbReference type="InterPro" id="IPR012338">
    <property type="entry name" value="Beta-lactam/transpept-like"/>
</dbReference>
<dbReference type="EMBL" id="RBXR01000001">
    <property type="protein sequence ID" value="RKT69977.1"/>
    <property type="molecule type" value="Genomic_DNA"/>
</dbReference>
<evidence type="ECO:0000313" key="5">
    <source>
        <dbReference type="Proteomes" id="UP000272729"/>
    </source>
</evidence>
<evidence type="ECO:0000256" key="2">
    <source>
        <dbReference type="SAM" id="SignalP"/>
    </source>
</evidence>
<evidence type="ECO:0000313" key="4">
    <source>
        <dbReference type="EMBL" id="RKT69977.1"/>
    </source>
</evidence>